<evidence type="ECO:0000256" key="4">
    <source>
        <dbReference type="ARBA" id="ARBA00022448"/>
    </source>
</evidence>
<dbReference type="InterPro" id="IPR051327">
    <property type="entry name" value="MATE_MepA_subfamily"/>
</dbReference>
<reference evidence="11 12" key="1">
    <citation type="journal article" date="2023" name="Int. J. Syst. Evol. Microbiol.">
        <title>Terrisporobacter hibernicus sp. nov., isolated from bovine faeces in Northern Ireland.</title>
        <authorList>
            <person name="Mitchell M."/>
            <person name="Nguyen S.V."/>
            <person name="Connor M."/>
            <person name="Fairley D.J."/>
            <person name="Donoghue O."/>
            <person name="Marshall H."/>
            <person name="Koolman L."/>
            <person name="McMullan G."/>
            <person name="Schaffer K.E."/>
            <person name="McGrath J.W."/>
            <person name="Fanning S."/>
        </authorList>
    </citation>
    <scope>NUCLEOTIDE SEQUENCE [LARGE SCALE GENOMIC DNA]</scope>
    <source>
        <strain evidence="11 12">MCA3</strain>
    </source>
</reference>
<comment type="similarity">
    <text evidence="2">Belongs to the multi antimicrobial extrusion (MATE) (TC 2.A.66.1) family. MepA subfamily.</text>
</comment>
<dbReference type="InterPro" id="IPR002528">
    <property type="entry name" value="MATE_fam"/>
</dbReference>
<accession>A0AAX2ZBZ6</accession>
<evidence type="ECO:0000313" key="12">
    <source>
        <dbReference type="Proteomes" id="UP001198983"/>
    </source>
</evidence>
<comment type="subcellular location">
    <subcellularLocation>
        <location evidence="1">Cell membrane</location>
        <topology evidence="1">Multi-pass membrane protein</topology>
    </subcellularLocation>
</comment>
<evidence type="ECO:0000256" key="9">
    <source>
        <dbReference type="ARBA" id="ARBA00023251"/>
    </source>
</evidence>
<dbReference type="EMBL" id="CP081135">
    <property type="protein sequence ID" value="UEL46903.1"/>
    <property type="molecule type" value="Genomic_DNA"/>
</dbReference>
<feature type="transmembrane region" description="Helical" evidence="10">
    <location>
        <begin position="58"/>
        <end position="80"/>
    </location>
</feature>
<feature type="transmembrane region" description="Helical" evidence="10">
    <location>
        <begin position="21"/>
        <end position="38"/>
    </location>
</feature>
<feature type="transmembrane region" description="Helical" evidence="10">
    <location>
        <begin position="134"/>
        <end position="159"/>
    </location>
</feature>
<feature type="transmembrane region" description="Helical" evidence="10">
    <location>
        <begin position="323"/>
        <end position="346"/>
    </location>
</feature>
<dbReference type="KEGG" id="tem:JW646_14860"/>
<dbReference type="InterPro" id="IPR045070">
    <property type="entry name" value="MATE_MepA-like"/>
</dbReference>
<keyword evidence="5" id="KW-1003">Cell membrane</keyword>
<dbReference type="CDD" id="cd13143">
    <property type="entry name" value="MATE_MepA_like"/>
    <property type="match status" value="1"/>
</dbReference>
<dbReference type="Pfam" id="PF01554">
    <property type="entry name" value="MatE"/>
    <property type="match status" value="2"/>
</dbReference>
<dbReference type="RefSeq" id="WP_187359182.1">
    <property type="nucleotide sequence ID" value="NZ_CP081135.1"/>
</dbReference>
<dbReference type="GO" id="GO:0046677">
    <property type="term" value="P:response to antibiotic"/>
    <property type="evidence" value="ECO:0007669"/>
    <property type="project" value="UniProtKB-KW"/>
</dbReference>
<dbReference type="PANTHER" id="PTHR43823:SF3">
    <property type="entry name" value="MULTIDRUG EXPORT PROTEIN MEPA"/>
    <property type="match status" value="1"/>
</dbReference>
<evidence type="ECO:0000256" key="2">
    <source>
        <dbReference type="ARBA" id="ARBA00008417"/>
    </source>
</evidence>
<evidence type="ECO:0000313" key="11">
    <source>
        <dbReference type="EMBL" id="UEL46903.1"/>
    </source>
</evidence>
<feature type="transmembrane region" description="Helical" evidence="10">
    <location>
        <begin position="282"/>
        <end position="303"/>
    </location>
</feature>
<evidence type="ECO:0000256" key="6">
    <source>
        <dbReference type="ARBA" id="ARBA00022692"/>
    </source>
</evidence>
<evidence type="ECO:0000256" key="10">
    <source>
        <dbReference type="SAM" id="Phobius"/>
    </source>
</evidence>
<evidence type="ECO:0000256" key="7">
    <source>
        <dbReference type="ARBA" id="ARBA00022989"/>
    </source>
</evidence>
<dbReference type="GO" id="GO:0015297">
    <property type="term" value="F:antiporter activity"/>
    <property type="evidence" value="ECO:0007669"/>
    <property type="project" value="InterPro"/>
</dbReference>
<organism evidence="11 12">
    <name type="scientific">Terrisporobacter hibernicus</name>
    <dbReference type="NCBI Taxonomy" id="2813371"/>
    <lineage>
        <taxon>Bacteria</taxon>
        <taxon>Bacillati</taxon>
        <taxon>Bacillota</taxon>
        <taxon>Clostridia</taxon>
        <taxon>Peptostreptococcales</taxon>
        <taxon>Peptostreptococcaceae</taxon>
        <taxon>Terrisporobacter</taxon>
    </lineage>
</organism>
<feature type="transmembrane region" description="Helical" evidence="10">
    <location>
        <begin position="358"/>
        <end position="377"/>
    </location>
</feature>
<dbReference type="GO" id="GO:0042910">
    <property type="term" value="F:xenobiotic transmembrane transporter activity"/>
    <property type="evidence" value="ECO:0007669"/>
    <property type="project" value="InterPro"/>
</dbReference>
<evidence type="ECO:0000256" key="3">
    <source>
        <dbReference type="ARBA" id="ARBA00022106"/>
    </source>
</evidence>
<feature type="transmembrane region" description="Helical" evidence="10">
    <location>
        <begin position="101"/>
        <end position="122"/>
    </location>
</feature>
<keyword evidence="7 10" id="KW-1133">Transmembrane helix</keyword>
<evidence type="ECO:0000256" key="5">
    <source>
        <dbReference type="ARBA" id="ARBA00022475"/>
    </source>
</evidence>
<dbReference type="InterPro" id="IPR048279">
    <property type="entry name" value="MdtK-like"/>
</dbReference>
<dbReference type="NCBIfam" id="TIGR00797">
    <property type="entry name" value="matE"/>
    <property type="match status" value="1"/>
</dbReference>
<feature type="transmembrane region" description="Helical" evidence="10">
    <location>
        <begin position="252"/>
        <end position="270"/>
    </location>
</feature>
<name>A0AAX2ZBZ6_9FIRM</name>
<dbReference type="PANTHER" id="PTHR43823">
    <property type="entry name" value="SPORULATION PROTEIN YKVU"/>
    <property type="match status" value="1"/>
</dbReference>
<keyword evidence="4" id="KW-0813">Transport</keyword>
<protein>
    <recommendedName>
        <fullName evidence="3">Multidrug export protein MepA</fullName>
    </recommendedName>
</protein>
<dbReference type="Proteomes" id="UP001198983">
    <property type="component" value="Chromosome"/>
</dbReference>
<dbReference type="PIRSF" id="PIRSF006603">
    <property type="entry name" value="DinF"/>
    <property type="match status" value="1"/>
</dbReference>
<keyword evidence="12" id="KW-1185">Reference proteome</keyword>
<proteinExistence type="inferred from homology"/>
<keyword evidence="8 10" id="KW-0472">Membrane</keyword>
<evidence type="ECO:0000256" key="1">
    <source>
        <dbReference type="ARBA" id="ARBA00004651"/>
    </source>
</evidence>
<feature type="transmembrane region" description="Helical" evidence="10">
    <location>
        <begin position="171"/>
        <end position="190"/>
    </location>
</feature>
<sequence>MKNKNIDLLANQPVSKAIIKLSIPMVMGMMVQVFYNLVDTYFIGLLRDSNQLAAANISLPIFMLLMGTASIIGTGSSSYISRCLGKTDYEEVNKTASISAGLLLLISIVLTVLGVIFCKNIVTMLGASKDTYEYTYQYIIIMLIGSVGVMGNFAFGQLLRAEGNAIKSMMGMLIGTIVNIILDPIFIFTFKLGVSGAALATIIGNMAGLIYYLACFFKGKTTIKINLKLFSFDKNIMEEIFKIGLPSSFNQLLMGVATIVANNIAISYGTETVAAMGVATKIMMIGTFVFIGFSTGCQPIIGYSYGANNINRVKDVIKTGTRITFIIGLGLFFIFGLSSSILIGLFTNEVDVINKGTTILKALIWSLPFVGGQMIAISAAQSMGKAIPAMLLSISRQGILYIPLLLILNIILGFNGFMYAQPITDIVMRVLSSVYIKIILRKDQLLKYNGNCELGLNPGLVKKGEHK</sequence>
<feature type="transmembrane region" description="Helical" evidence="10">
    <location>
        <begin position="398"/>
        <end position="417"/>
    </location>
</feature>
<keyword evidence="6 10" id="KW-0812">Transmembrane</keyword>
<gene>
    <name evidence="11" type="ORF">JW646_14860</name>
</gene>
<dbReference type="AlphaFoldDB" id="A0AAX2ZBZ6"/>
<evidence type="ECO:0000256" key="8">
    <source>
        <dbReference type="ARBA" id="ARBA00023136"/>
    </source>
</evidence>
<feature type="transmembrane region" description="Helical" evidence="10">
    <location>
        <begin position="196"/>
        <end position="217"/>
    </location>
</feature>
<keyword evidence="9" id="KW-0046">Antibiotic resistance</keyword>
<dbReference type="GO" id="GO:0005886">
    <property type="term" value="C:plasma membrane"/>
    <property type="evidence" value="ECO:0007669"/>
    <property type="project" value="UniProtKB-SubCell"/>
</dbReference>